<reference evidence="1 2" key="1">
    <citation type="submission" date="2023-06" db="EMBL/GenBank/DDBJ databases">
        <title>Campylobacter magnum sp. nov., isolated from cecal contents of domestic pigs (Sus scrofa domesticus).</title>
        <authorList>
            <person name="Papic B."/>
            <person name="Gruntar I."/>
        </authorList>
    </citation>
    <scope>NUCLEOTIDE SEQUENCE [LARGE SCALE GENOMIC DNA]</scope>
    <source>
        <strain evidence="2">34484-21</strain>
    </source>
</reference>
<dbReference type="EMBL" id="JAULJQ010000006">
    <property type="protein sequence ID" value="MDO2409657.1"/>
    <property type="molecule type" value="Genomic_DNA"/>
</dbReference>
<keyword evidence="2" id="KW-1185">Reference proteome</keyword>
<gene>
    <name evidence="1" type="ORF">Q2362_06040</name>
</gene>
<dbReference type="RefSeq" id="WP_273930229.1">
    <property type="nucleotide sequence ID" value="NZ_JAQSLL010000002.1"/>
</dbReference>
<comment type="caution">
    <text evidence="1">The sequence shown here is derived from an EMBL/GenBank/DDBJ whole genome shotgun (WGS) entry which is preliminary data.</text>
</comment>
<organism evidence="1 2">
    <name type="scientific">Campylobacter magnus</name>
    <dbReference type="NCBI Taxonomy" id="3026462"/>
    <lineage>
        <taxon>Bacteria</taxon>
        <taxon>Pseudomonadati</taxon>
        <taxon>Campylobacterota</taxon>
        <taxon>Epsilonproteobacteria</taxon>
        <taxon>Campylobacterales</taxon>
        <taxon>Campylobacteraceae</taxon>
        <taxon>Campylobacter</taxon>
    </lineage>
</organism>
<name>A0ABT8T7I5_9BACT</name>
<evidence type="ECO:0000313" key="1">
    <source>
        <dbReference type="EMBL" id="MDO2409657.1"/>
    </source>
</evidence>
<dbReference type="Proteomes" id="UP001171111">
    <property type="component" value="Unassembled WGS sequence"/>
</dbReference>
<accession>A0ABT8T7I5</accession>
<proteinExistence type="predicted"/>
<protein>
    <submittedName>
        <fullName evidence="1">Uncharacterized protein</fullName>
    </submittedName>
</protein>
<evidence type="ECO:0000313" key="2">
    <source>
        <dbReference type="Proteomes" id="UP001171111"/>
    </source>
</evidence>
<sequence length="64" mass="6921">MDPKLAMIAANGAKFGNEMAQNPALMSALLEKKNLGFKSDDLKAISEVFYALDEVKKNAQMSGD</sequence>